<keyword evidence="6 8" id="KW-0378">Hydrolase</keyword>
<dbReference type="GO" id="GO:0042781">
    <property type="term" value="F:3'-tRNA processing endoribonuclease activity"/>
    <property type="evidence" value="ECO:0007669"/>
    <property type="project" value="UniProtKB-UniRule"/>
</dbReference>
<comment type="caution">
    <text evidence="10">The sequence shown here is derived from an EMBL/GenBank/DDBJ whole genome shotgun (WGS) entry which is preliminary data.</text>
</comment>
<evidence type="ECO:0000256" key="4">
    <source>
        <dbReference type="ARBA" id="ARBA00022723"/>
    </source>
</evidence>
<feature type="binding site" evidence="8">
    <location>
        <position position="270"/>
    </location>
    <ligand>
        <name>Zn(2+)</name>
        <dbReference type="ChEBI" id="CHEBI:29105"/>
        <label>2</label>
        <note>catalytic</note>
    </ligand>
</feature>
<feature type="domain" description="Metallo-beta-lactamase" evidence="9">
    <location>
        <begin position="205"/>
        <end position="271"/>
    </location>
</feature>
<comment type="function">
    <text evidence="8">Zinc phosphodiesterase, which displays some tRNA 3'-processing endonuclease activity. Probably involved in tRNA maturation, by removing a 3'-trailer from precursor tRNA.</text>
</comment>
<dbReference type="RefSeq" id="WP_111446112.1">
    <property type="nucleotide sequence ID" value="NZ_QKZK01000017.1"/>
</dbReference>
<keyword evidence="5 8" id="KW-0255">Endonuclease</keyword>
<proteinExistence type="inferred from homology"/>
<feature type="binding site" evidence="8">
    <location>
        <position position="62"/>
    </location>
    <ligand>
        <name>Zn(2+)</name>
        <dbReference type="ChEBI" id="CHEBI:29105"/>
        <label>1</label>
        <note>catalytic</note>
    </ligand>
</feature>
<evidence type="ECO:0000313" key="11">
    <source>
        <dbReference type="Proteomes" id="UP000249239"/>
    </source>
</evidence>
<evidence type="ECO:0000256" key="1">
    <source>
        <dbReference type="ARBA" id="ARBA00011738"/>
    </source>
</evidence>
<feature type="active site" description="Proton acceptor" evidence="8">
    <location>
        <position position="66"/>
    </location>
</feature>
<evidence type="ECO:0000256" key="8">
    <source>
        <dbReference type="HAMAP-Rule" id="MF_01818"/>
    </source>
</evidence>
<feature type="binding site" evidence="8">
    <location>
        <position position="212"/>
    </location>
    <ligand>
        <name>Zn(2+)</name>
        <dbReference type="ChEBI" id="CHEBI:29105"/>
        <label>2</label>
        <note>catalytic</note>
    </ligand>
</feature>
<dbReference type="Pfam" id="PF23023">
    <property type="entry name" value="Anti-Pycsar_Apyc1"/>
    <property type="match status" value="1"/>
</dbReference>
<dbReference type="CDD" id="cd07717">
    <property type="entry name" value="RNaseZ_ZiPD-like_MBL-fold"/>
    <property type="match status" value="1"/>
</dbReference>
<dbReference type="PANTHER" id="PTHR46018:SF2">
    <property type="entry name" value="ZINC PHOSPHODIESTERASE ELAC PROTEIN 1"/>
    <property type="match status" value="1"/>
</dbReference>
<dbReference type="Pfam" id="PF12706">
    <property type="entry name" value="Lactamase_B_2"/>
    <property type="match status" value="1"/>
</dbReference>
<feature type="binding site" evidence="8">
    <location>
        <position position="64"/>
    </location>
    <ligand>
        <name>Zn(2+)</name>
        <dbReference type="ChEBI" id="CHEBI:29105"/>
        <label>1</label>
        <note>catalytic</note>
    </ligand>
</feature>
<comment type="similarity">
    <text evidence="8">Belongs to the RNase Z family.</text>
</comment>
<dbReference type="EMBL" id="QKZK01000017">
    <property type="protein sequence ID" value="PZX15166.1"/>
    <property type="molecule type" value="Genomic_DNA"/>
</dbReference>
<dbReference type="InterPro" id="IPR013471">
    <property type="entry name" value="RNase_Z/BN"/>
</dbReference>
<feature type="binding site" evidence="8">
    <location>
        <position position="67"/>
    </location>
    <ligand>
        <name>Zn(2+)</name>
        <dbReference type="ChEBI" id="CHEBI:29105"/>
        <label>2</label>
        <note>catalytic</note>
    </ligand>
</feature>
<keyword evidence="11" id="KW-1185">Reference proteome</keyword>
<evidence type="ECO:0000313" key="10">
    <source>
        <dbReference type="EMBL" id="PZX15166.1"/>
    </source>
</evidence>
<dbReference type="NCBIfam" id="NF000801">
    <property type="entry name" value="PRK00055.1-3"/>
    <property type="match status" value="1"/>
</dbReference>
<dbReference type="InterPro" id="IPR001279">
    <property type="entry name" value="Metallo-B-lactamas"/>
</dbReference>
<dbReference type="InterPro" id="IPR036866">
    <property type="entry name" value="RibonucZ/Hydroxyglut_hydro"/>
</dbReference>
<protein>
    <recommendedName>
        <fullName evidence="8">Ribonuclease Z</fullName>
        <shortName evidence="8">RNase Z</shortName>
        <ecNumber evidence="8">3.1.26.11</ecNumber>
    </recommendedName>
    <alternativeName>
        <fullName evidence="8">tRNA 3 endonuclease</fullName>
    </alternativeName>
    <alternativeName>
        <fullName evidence="8">tRNase Z</fullName>
    </alternativeName>
</protein>
<keyword evidence="3 8" id="KW-0540">Nuclease</keyword>
<comment type="cofactor">
    <cofactor evidence="8">
        <name>Zn(2+)</name>
        <dbReference type="ChEBI" id="CHEBI:29105"/>
    </cofactor>
    <text evidence="8">Binds 2 Zn(2+) ions.</text>
</comment>
<name>A0A2W7NPJ9_9BACT</name>
<feature type="binding site" evidence="8">
    <location>
        <position position="212"/>
    </location>
    <ligand>
        <name>Zn(2+)</name>
        <dbReference type="ChEBI" id="CHEBI:29105"/>
        <label>1</label>
        <note>catalytic</note>
    </ligand>
</feature>
<evidence type="ECO:0000256" key="5">
    <source>
        <dbReference type="ARBA" id="ARBA00022759"/>
    </source>
</evidence>
<keyword evidence="7 8" id="KW-0862">Zinc</keyword>
<dbReference type="AlphaFoldDB" id="A0A2W7NPJ9"/>
<dbReference type="Proteomes" id="UP000249239">
    <property type="component" value="Unassembled WGS sequence"/>
</dbReference>
<dbReference type="EC" id="3.1.26.11" evidence="8"/>
<keyword evidence="4 8" id="KW-0479">Metal-binding</keyword>
<dbReference type="PANTHER" id="PTHR46018">
    <property type="entry name" value="ZINC PHOSPHODIESTERASE ELAC PROTEIN 1"/>
    <property type="match status" value="1"/>
</dbReference>
<organism evidence="10 11">
    <name type="scientific">Breznakibacter xylanolyticus</name>
    <dbReference type="NCBI Taxonomy" id="990"/>
    <lineage>
        <taxon>Bacteria</taxon>
        <taxon>Pseudomonadati</taxon>
        <taxon>Bacteroidota</taxon>
        <taxon>Bacteroidia</taxon>
        <taxon>Marinilabiliales</taxon>
        <taxon>Marinilabiliaceae</taxon>
        <taxon>Breznakibacter</taxon>
    </lineage>
</organism>
<keyword evidence="2 8" id="KW-0819">tRNA processing</keyword>
<dbReference type="GO" id="GO:0008270">
    <property type="term" value="F:zinc ion binding"/>
    <property type="evidence" value="ECO:0007669"/>
    <property type="project" value="UniProtKB-UniRule"/>
</dbReference>
<dbReference type="HAMAP" id="MF_01818">
    <property type="entry name" value="RNase_Z_BN"/>
    <property type="match status" value="1"/>
</dbReference>
<accession>A0A2W7NPJ9</accession>
<comment type="catalytic activity">
    <reaction evidence="8">
        <text>Endonucleolytic cleavage of RNA, removing extra 3' nucleotides from tRNA precursor, generating 3' termini of tRNAs. A 3'-hydroxy group is left at the tRNA terminus and a 5'-phosphoryl group is left at the trailer molecule.</text>
        <dbReference type="EC" id="3.1.26.11"/>
    </reaction>
</comment>
<dbReference type="Gene3D" id="3.60.15.10">
    <property type="entry name" value="Ribonuclease Z/Hydroxyacylglutathione hydrolase-like"/>
    <property type="match status" value="1"/>
</dbReference>
<gene>
    <name evidence="8" type="primary">rnz</name>
    <name evidence="10" type="ORF">LX69_02254</name>
</gene>
<evidence type="ECO:0000256" key="7">
    <source>
        <dbReference type="ARBA" id="ARBA00022833"/>
    </source>
</evidence>
<feature type="binding site" evidence="8">
    <location>
        <position position="66"/>
    </location>
    <ligand>
        <name>Zn(2+)</name>
        <dbReference type="ChEBI" id="CHEBI:29105"/>
        <label>2</label>
        <note>catalytic</note>
    </ligand>
</feature>
<comment type="subunit">
    <text evidence="1 8">Homodimer.</text>
</comment>
<evidence type="ECO:0000259" key="9">
    <source>
        <dbReference type="Pfam" id="PF12706"/>
    </source>
</evidence>
<reference evidence="10 11" key="1">
    <citation type="submission" date="2018-06" db="EMBL/GenBank/DDBJ databases">
        <title>Genomic Encyclopedia of Archaeal and Bacterial Type Strains, Phase II (KMG-II): from individual species to whole genera.</title>
        <authorList>
            <person name="Goeker M."/>
        </authorList>
    </citation>
    <scope>NUCLEOTIDE SEQUENCE [LARGE SCALE GENOMIC DNA]</scope>
    <source>
        <strain evidence="10 11">DSM 6779</strain>
    </source>
</reference>
<feature type="binding site" evidence="8">
    <location>
        <position position="142"/>
    </location>
    <ligand>
        <name>Zn(2+)</name>
        <dbReference type="ChEBI" id="CHEBI:29105"/>
        <label>1</label>
        <note>catalytic</note>
    </ligand>
</feature>
<evidence type="ECO:0000256" key="2">
    <source>
        <dbReference type="ARBA" id="ARBA00022694"/>
    </source>
</evidence>
<dbReference type="OrthoDB" id="9800940at2"/>
<evidence type="ECO:0000256" key="3">
    <source>
        <dbReference type="ARBA" id="ARBA00022722"/>
    </source>
</evidence>
<sequence>MVFSVTILGSNSALPTSERYPTAQLLNVAERFYLIDCGEGTQMQLRRNKIKFTKINHIFISHLHGDHLFGLMGLISTLGLMGRQADLHLFAHVDLERLYRPHLDYFCADLPFKVVFHAIDPHQWLIIHEDDKVMVTSVPLRHRIATCGFLFTEKIGLPNIRKSCIEQYELSIAEIVKIKNGADLRLDDGTIVPNDDLIVRSHLPRSYAFCSDTKYIPSLGEKLKGIDLLYHEATFTDAEKDLAKKTGHSTARQAAMVAKQAEVGKLIIGHFSSRYKQTDVYLEQAREVFPLTEIAGEGCVFEVAVKPGIF</sequence>
<dbReference type="SUPFAM" id="SSF56281">
    <property type="entry name" value="Metallo-hydrolase/oxidoreductase"/>
    <property type="match status" value="1"/>
</dbReference>
<evidence type="ECO:0000256" key="6">
    <source>
        <dbReference type="ARBA" id="ARBA00022801"/>
    </source>
</evidence>